<dbReference type="SUPFAM" id="SSF51703">
    <property type="entry name" value="Cobalamin (vitamin B12)-dependent enzymes"/>
    <property type="match status" value="1"/>
</dbReference>
<dbReference type="GO" id="GO:0004494">
    <property type="term" value="F:methylmalonyl-CoA mutase activity"/>
    <property type="evidence" value="ECO:0007669"/>
    <property type="project" value="UniProtKB-EC"/>
</dbReference>
<proteinExistence type="predicted"/>
<dbReference type="KEGG" id="ccho:CCHOA_05955"/>
<dbReference type="OrthoDB" id="9762378at2"/>
<dbReference type="Gene3D" id="3.40.50.280">
    <property type="entry name" value="Cobalamin-binding domain"/>
    <property type="match status" value="1"/>
</dbReference>
<evidence type="ECO:0000313" key="3">
    <source>
        <dbReference type="EMBL" id="AZA13590.1"/>
    </source>
</evidence>
<dbReference type="GO" id="GO:0031419">
    <property type="term" value="F:cobalamin binding"/>
    <property type="evidence" value="ECO:0007669"/>
    <property type="project" value="UniProtKB-KW"/>
</dbReference>
<dbReference type="Pfam" id="PF01642">
    <property type="entry name" value="MM_CoA_mutase"/>
    <property type="match status" value="1"/>
</dbReference>
<dbReference type="RefSeq" id="WP_123927881.1">
    <property type="nucleotide sequence ID" value="NZ_CP033896.1"/>
</dbReference>
<dbReference type="Proteomes" id="UP000269019">
    <property type="component" value="Chromosome"/>
</dbReference>
<organism evidence="3 4">
    <name type="scientific">Corynebacterium choanae</name>
    <dbReference type="NCBI Taxonomy" id="1862358"/>
    <lineage>
        <taxon>Bacteria</taxon>
        <taxon>Bacillati</taxon>
        <taxon>Actinomycetota</taxon>
        <taxon>Actinomycetes</taxon>
        <taxon>Mycobacteriales</taxon>
        <taxon>Corynebacteriaceae</taxon>
        <taxon>Corynebacterium</taxon>
    </lineage>
</organism>
<dbReference type="Gene3D" id="3.20.20.240">
    <property type="entry name" value="Methylmalonyl-CoA mutase"/>
    <property type="match status" value="1"/>
</dbReference>
<accession>A0A3G6JAS7</accession>
<dbReference type="EMBL" id="CP033896">
    <property type="protein sequence ID" value="AZA13590.1"/>
    <property type="molecule type" value="Genomic_DNA"/>
</dbReference>
<feature type="domain" description="Methylmalonyl-CoA mutase alpha/beta chain catalytic" evidence="2">
    <location>
        <begin position="219"/>
        <end position="493"/>
    </location>
</feature>
<sequence>MTHKSDAPSVALPADFDDQYQDWYKAVAGVFARVQRKDVADVPLDVWKKLVKTTYDGIDVNPLYTRADEVSEQAEPGVFPFVRGQGVSDADAAGWGVTERFGGTGYESAKATNEALLHALMNGTTRVVLDLSHGLRADELSTVLEKVLLEYVPVRLEAGADTEAAAEALYQVVDIQDAADKACLELGAAPLTAAVQDASSVDLDTAVSLAVAADKRPGCVRAVLVDGVHLSNQGASDAQEIGMMLAAAVDYVRALVDGGLSVEAAVGQLSMRLAVTDDQFNQIAKLRAFRGVWARVCEVLGVPEAAASTPQHVQTAPVMFSQRDPWVNMLRTTVAAFAGGVGGATDVEVLPFDAAVPGGLPNTSRSFATRIARNTNLLLLEESHLGFVVDPAGGSYYVEALTEELADKAWAVFQTIEEQGGYRKALESGSVRETLDATFEAVRKDIAHRVKKVTGINEFPNLGEQPLPAEKRAEPAGVRRFAAEFEALRNRSDAYLEAHGERPKAVLVPLGPLAKHNVRTGFATNLLASGGIEAVNPGQLVPGTDDFASAVAGHKIAVICGADPEYAETGVAAVKALRDTDVEMVLLAGAPKSFAEADEADRPDDYLNMTIDAAGWMDKLLTALGA</sequence>
<gene>
    <name evidence="3" type="primary">mutA</name>
    <name evidence="3" type="ORF">CCHOA_05955</name>
</gene>
<reference evidence="3 4" key="1">
    <citation type="submission" date="2018-11" db="EMBL/GenBank/DDBJ databases">
        <authorList>
            <person name="Kleinhagauer T."/>
            <person name="Glaeser S.P."/>
            <person name="Spergser J."/>
            <person name="Ruckert C."/>
            <person name="Kaempfer P."/>
            <person name="Busse H.-J."/>
        </authorList>
    </citation>
    <scope>NUCLEOTIDE SEQUENCE [LARGE SCALE GENOMIC DNA]</scope>
    <source>
        <strain evidence="3 4">200CH</strain>
    </source>
</reference>
<protein>
    <submittedName>
        <fullName evidence="3">Methylmalonyl-CoA mutase small subunit</fullName>
        <ecNumber evidence="3">5.4.99.2</ecNumber>
    </submittedName>
</protein>
<dbReference type="AlphaFoldDB" id="A0A3G6JAS7"/>
<dbReference type="InterPro" id="IPR016176">
    <property type="entry name" value="Cbl-dep_enz_cat"/>
</dbReference>
<dbReference type="EC" id="5.4.99.2" evidence="3"/>
<keyword evidence="4" id="KW-1185">Reference proteome</keyword>
<evidence type="ECO:0000256" key="1">
    <source>
        <dbReference type="ARBA" id="ARBA00011870"/>
    </source>
</evidence>
<dbReference type="InterPro" id="IPR006099">
    <property type="entry name" value="MeMalonylCoA_mutase_a/b_cat"/>
</dbReference>
<name>A0A3G6JAS7_9CORY</name>
<keyword evidence="3" id="KW-0413">Isomerase</keyword>
<evidence type="ECO:0000259" key="2">
    <source>
        <dbReference type="Pfam" id="PF01642"/>
    </source>
</evidence>
<comment type="subunit">
    <text evidence="1">Heterodimer of an alpha and a beta chain.</text>
</comment>
<dbReference type="PANTHER" id="PTHR48101:SF4">
    <property type="entry name" value="METHYLMALONYL-COA MUTASE, MITOCHONDRIAL"/>
    <property type="match status" value="1"/>
</dbReference>
<dbReference type="PANTHER" id="PTHR48101">
    <property type="entry name" value="METHYLMALONYL-COA MUTASE, MITOCHONDRIAL-RELATED"/>
    <property type="match status" value="1"/>
</dbReference>
<evidence type="ECO:0000313" key="4">
    <source>
        <dbReference type="Proteomes" id="UP000269019"/>
    </source>
</evidence>